<dbReference type="InterPro" id="IPR011453">
    <property type="entry name" value="DUF1559"/>
</dbReference>
<dbReference type="PANTHER" id="PTHR30093:SF2">
    <property type="entry name" value="TYPE II SECRETION SYSTEM PROTEIN H"/>
    <property type="match status" value="1"/>
</dbReference>
<dbReference type="Pfam" id="PF07596">
    <property type="entry name" value="SBP_bac_10"/>
    <property type="match status" value="1"/>
</dbReference>
<gene>
    <name evidence="3" type="ORF">ETAA8_03120</name>
</gene>
<feature type="transmembrane region" description="Helical" evidence="1">
    <location>
        <begin position="59"/>
        <end position="78"/>
    </location>
</feature>
<proteinExistence type="predicted"/>
<accession>A0A517Y4S5</accession>
<sequence length="307" mass="32790">MPIPFSCPFCGETTLVDDPLAGHTGPCVNCGKLVTVPSGAPRYSLRTAMKGVQRSNWQGALVLAIFFLGLGVALYAFYQAIGKPAIVAAQQASAKRTCANNLRKLGQALLAYEAQNGSFPPAYTTDASGKPLHSWRALILPYLGPSEMALYQQLDLKVAWDDPRNALVAKRMPAVFASPLDPNALTSQESNYLVIVGAKSTFPEDVDAKLVRTPSARKKSEITDGPENTLLVVEVKANGKSWLEPVDLPWTIDFQIGGDLGGNHHNGANVLMADGEVYFLYDTTPSSEIEAMATVAGGEVVSLPAPE</sequence>
<name>A0A517Y4S5_9BACT</name>
<dbReference type="EMBL" id="CP036274">
    <property type="protein sequence ID" value="QDU25249.1"/>
    <property type="molecule type" value="Genomic_DNA"/>
</dbReference>
<dbReference type="KEGG" id="aagg:ETAA8_03120"/>
<keyword evidence="1" id="KW-1133">Transmembrane helix</keyword>
<reference evidence="3 4" key="1">
    <citation type="submission" date="2019-02" db="EMBL/GenBank/DDBJ databases">
        <title>Deep-cultivation of Planctomycetes and their phenomic and genomic characterization uncovers novel biology.</title>
        <authorList>
            <person name="Wiegand S."/>
            <person name="Jogler M."/>
            <person name="Boedeker C."/>
            <person name="Pinto D."/>
            <person name="Vollmers J."/>
            <person name="Rivas-Marin E."/>
            <person name="Kohn T."/>
            <person name="Peeters S.H."/>
            <person name="Heuer A."/>
            <person name="Rast P."/>
            <person name="Oberbeckmann S."/>
            <person name="Bunk B."/>
            <person name="Jeske O."/>
            <person name="Meyerdierks A."/>
            <person name="Storesund J.E."/>
            <person name="Kallscheuer N."/>
            <person name="Luecker S."/>
            <person name="Lage O.M."/>
            <person name="Pohl T."/>
            <person name="Merkel B.J."/>
            <person name="Hornburger P."/>
            <person name="Mueller R.-W."/>
            <person name="Bruemmer F."/>
            <person name="Labrenz M."/>
            <person name="Spormann A.M."/>
            <person name="Op den Camp H."/>
            <person name="Overmann J."/>
            <person name="Amann R."/>
            <person name="Jetten M.S.M."/>
            <person name="Mascher T."/>
            <person name="Medema M.H."/>
            <person name="Devos D.P."/>
            <person name="Kaster A.-K."/>
            <person name="Ovreas L."/>
            <person name="Rohde M."/>
            <person name="Galperin M.Y."/>
            <person name="Jogler C."/>
        </authorList>
    </citation>
    <scope>NUCLEOTIDE SEQUENCE [LARGE SCALE GENOMIC DNA]</scope>
    <source>
        <strain evidence="3 4">ETA_A8</strain>
    </source>
</reference>
<dbReference type="RefSeq" id="WP_145083885.1">
    <property type="nucleotide sequence ID" value="NZ_CP036274.1"/>
</dbReference>
<dbReference type="AlphaFoldDB" id="A0A517Y4S5"/>
<evidence type="ECO:0000313" key="4">
    <source>
        <dbReference type="Proteomes" id="UP000315017"/>
    </source>
</evidence>
<organism evidence="3 4">
    <name type="scientific">Anatilimnocola aggregata</name>
    <dbReference type="NCBI Taxonomy" id="2528021"/>
    <lineage>
        <taxon>Bacteria</taxon>
        <taxon>Pseudomonadati</taxon>
        <taxon>Planctomycetota</taxon>
        <taxon>Planctomycetia</taxon>
        <taxon>Pirellulales</taxon>
        <taxon>Pirellulaceae</taxon>
        <taxon>Anatilimnocola</taxon>
    </lineage>
</organism>
<evidence type="ECO:0000259" key="2">
    <source>
        <dbReference type="Pfam" id="PF07596"/>
    </source>
</evidence>
<evidence type="ECO:0000256" key="1">
    <source>
        <dbReference type="SAM" id="Phobius"/>
    </source>
</evidence>
<evidence type="ECO:0000313" key="3">
    <source>
        <dbReference type="EMBL" id="QDU25249.1"/>
    </source>
</evidence>
<protein>
    <recommendedName>
        <fullName evidence="2">DUF1559 domain-containing protein</fullName>
    </recommendedName>
</protein>
<keyword evidence="4" id="KW-1185">Reference proteome</keyword>
<dbReference type="Proteomes" id="UP000315017">
    <property type="component" value="Chromosome"/>
</dbReference>
<feature type="domain" description="DUF1559" evidence="2">
    <location>
        <begin position="91"/>
        <end position="239"/>
    </location>
</feature>
<keyword evidence="1" id="KW-0472">Membrane</keyword>
<keyword evidence="1" id="KW-0812">Transmembrane</keyword>
<dbReference type="OrthoDB" id="285651at2"/>
<dbReference type="PANTHER" id="PTHR30093">
    <property type="entry name" value="GENERAL SECRETION PATHWAY PROTEIN G"/>
    <property type="match status" value="1"/>
</dbReference>